<organism evidence="2">
    <name type="scientific">bioreactor metagenome</name>
    <dbReference type="NCBI Taxonomy" id="1076179"/>
    <lineage>
        <taxon>unclassified sequences</taxon>
        <taxon>metagenomes</taxon>
        <taxon>ecological metagenomes</taxon>
    </lineage>
</organism>
<dbReference type="AlphaFoldDB" id="A0A645AJZ8"/>
<gene>
    <name evidence="2" type="ORF">SDC9_99832</name>
</gene>
<evidence type="ECO:0000313" key="2">
    <source>
        <dbReference type="EMBL" id="MPM53068.1"/>
    </source>
</evidence>
<sequence length="434" mass="48083">MSTFFDFPEMDIVIQGLEAVKIPPMVKVRQVYDSNKIDDCAGYIKKMMADYKNIDRNSFKGKRIAVTVGSRGIPDLDKMIRTIIDTLKEWGADPFIVPAMGSHGGATAEGQVEVIESFNITEESMGCPILSSMEVVQYGTLKCGAPLYCDKYAMEADGIVLFNKMKPHTEFRGDHESGLAKMIAIGIAKHKGAAMFHSLGMHHFPQYLPEASDIFLNNTKFSFGIGVVQNAYDDICTIEMCDKSNFLEVDAKLQAESKQKIADFKFDNIDLLIIDEIGKNISGSGMDPNVVGRNMSRSFFGIKNITHIFVRGLTEETHHAAAGIGLADITTRRCLNSIDWDATWTNVVTATVLAGGGKIPLYRNNDKDAILTAIKCTNDIDFTKARIARIQNTLETAYVEVSLPIYEEIKSDPAIQYLEGPYEMKFDGEGFIVD</sequence>
<dbReference type="GO" id="GO:0050043">
    <property type="term" value="F:lactate racemase activity"/>
    <property type="evidence" value="ECO:0007669"/>
    <property type="project" value="InterPro"/>
</dbReference>
<proteinExistence type="predicted"/>
<dbReference type="Gene3D" id="3.40.50.11440">
    <property type="match status" value="1"/>
</dbReference>
<dbReference type="EMBL" id="VSSQ01014157">
    <property type="protein sequence ID" value="MPM53068.1"/>
    <property type="molecule type" value="Genomic_DNA"/>
</dbReference>
<dbReference type="Pfam" id="PF09861">
    <property type="entry name" value="Lar_N"/>
    <property type="match status" value="1"/>
</dbReference>
<comment type="caution">
    <text evidence="2">The sequence shown here is derived from an EMBL/GenBank/DDBJ whole genome shotgun (WGS) entry which is preliminary data.</text>
</comment>
<accession>A0A645AJZ8</accession>
<feature type="domain" description="LarA-like N-terminal" evidence="1">
    <location>
        <begin position="54"/>
        <end position="201"/>
    </location>
</feature>
<evidence type="ECO:0000259" key="1">
    <source>
        <dbReference type="Pfam" id="PF09861"/>
    </source>
</evidence>
<dbReference type="InterPro" id="IPR018657">
    <property type="entry name" value="LarA-like_N"/>
</dbReference>
<protein>
    <recommendedName>
        <fullName evidence="1">LarA-like N-terminal domain-containing protein</fullName>
    </recommendedName>
</protein>
<name>A0A645AJZ8_9ZZZZ</name>
<reference evidence="2" key="1">
    <citation type="submission" date="2019-08" db="EMBL/GenBank/DDBJ databases">
        <authorList>
            <person name="Kucharzyk K."/>
            <person name="Murdoch R.W."/>
            <person name="Higgins S."/>
            <person name="Loffler F."/>
        </authorList>
    </citation>
    <scope>NUCLEOTIDE SEQUENCE</scope>
</reference>